<sequence>MFEADMKELKEKTVTITDIKMPVLKTLVSYLYSGFLPDCDFHFLCDLYYAASKYDITELQLACIRLLLGKVTLKNIFRVLKLSLSHNDELLKSVAMTLLSANIETIILTPHWKNLMHDDPEIALEASTFFDL</sequence>
<keyword evidence="3" id="KW-1185">Reference proteome</keyword>
<evidence type="ECO:0000313" key="3">
    <source>
        <dbReference type="Proteomes" id="UP000499080"/>
    </source>
</evidence>
<dbReference type="Pfam" id="PF00651">
    <property type="entry name" value="BTB"/>
    <property type="match status" value="1"/>
</dbReference>
<name>A0A4Y2UZ16_ARAVE</name>
<dbReference type="PANTHER" id="PTHR24413">
    <property type="entry name" value="SPECKLE-TYPE POZ PROTEIN"/>
    <property type="match status" value="1"/>
</dbReference>
<dbReference type="AlphaFoldDB" id="A0A4Y2UZ16"/>
<proteinExistence type="predicted"/>
<dbReference type="Gene3D" id="3.30.710.10">
    <property type="entry name" value="Potassium Channel Kv1.1, Chain A"/>
    <property type="match status" value="1"/>
</dbReference>
<organism evidence="2 3">
    <name type="scientific">Araneus ventricosus</name>
    <name type="common">Orbweaver spider</name>
    <name type="synonym">Epeira ventricosa</name>
    <dbReference type="NCBI Taxonomy" id="182803"/>
    <lineage>
        <taxon>Eukaryota</taxon>
        <taxon>Metazoa</taxon>
        <taxon>Ecdysozoa</taxon>
        <taxon>Arthropoda</taxon>
        <taxon>Chelicerata</taxon>
        <taxon>Arachnida</taxon>
        <taxon>Araneae</taxon>
        <taxon>Araneomorphae</taxon>
        <taxon>Entelegynae</taxon>
        <taxon>Araneoidea</taxon>
        <taxon>Araneidae</taxon>
        <taxon>Araneus</taxon>
    </lineage>
</organism>
<dbReference type="InterPro" id="IPR011333">
    <property type="entry name" value="SKP1/BTB/POZ_sf"/>
</dbReference>
<dbReference type="EMBL" id="BGPR01040618">
    <property type="protein sequence ID" value="GBO16777.1"/>
    <property type="molecule type" value="Genomic_DNA"/>
</dbReference>
<dbReference type="InterPro" id="IPR000210">
    <property type="entry name" value="BTB/POZ_dom"/>
</dbReference>
<dbReference type="Gene3D" id="1.25.40.420">
    <property type="match status" value="1"/>
</dbReference>
<gene>
    <name evidence="2" type="ORF">AVEN_260054_1</name>
</gene>
<feature type="domain" description="BTB" evidence="1">
    <location>
        <begin position="1"/>
        <end position="67"/>
    </location>
</feature>
<comment type="caution">
    <text evidence="2">The sequence shown here is derived from an EMBL/GenBank/DDBJ whole genome shotgun (WGS) entry which is preliminary data.</text>
</comment>
<evidence type="ECO:0000259" key="1">
    <source>
        <dbReference type="Pfam" id="PF00651"/>
    </source>
</evidence>
<evidence type="ECO:0000313" key="2">
    <source>
        <dbReference type="EMBL" id="GBO16777.1"/>
    </source>
</evidence>
<dbReference type="SUPFAM" id="SSF54695">
    <property type="entry name" value="POZ domain"/>
    <property type="match status" value="1"/>
</dbReference>
<reference evidence="2 3" key="1">
    <citation type="journal article" date="2019" name="Sci. Rep.">
        <title>Orb-weaving spider Araneus ventricosus genome elucidates the spidroin gene catalogue.</title>
        <authorList>
            <person name="Kono N."/>
            <person name="Nakamura H."/>
            <person name="Ohtoshi R."/>
            <person name="Moran D.A.P."/>
            <person name="Shinohara A."/>
            <person name="Yoshida Y."/>
            <person name="Fujiwara M."/>
            <person name="Mori M."/>
            <person name="Tomita M."/>
            <person name="Arakawa K."/>
        </authorList>
    </citation>
    <scope>NUCLEOTIDE SEQUENCE [LARGE SCALE GENOMIC DNA]</scope>
</reference>
<accession>A0A4Y2UZ16</accession>
<dbReference type="OrthoDB" id="6427162at2759"/>
<protein>
    <recommendedName>
        <fullName evidence="1">BTB domain-containing protein</fullName>
    </recommendedName>
</protein>
<dbReference type="Proteomes" id="UP000499080">
    <property type="component" value="Unassembled WGS sequence"/>
</dbReference>